<dbReference type="AlphaFoldDB" id="A0AAV4NG53"/>
<evidence type="ECO:0000256" key="1">
    <source>
        <dbReference type="SAM" id="MobiDB-lite"/>
    </source>
</evidence>
<reference evidence="2 3" key="1">
    <citation type="submission" date="2021-06" db="EMBL/GenBank/DDBJ databases">
        <title>Caerostris extrusa draft genome.</title>
        <authorList>
            <person name="Kono N."/>
            <person name="Arakawa K."/>
        </authorList>
    </citation>
    <scope>NUCLEOTIDE SEQUENCE [LARGE SCALE GENOMIC DNA]</scope>
</reference>
<dbReference type="Proteomes" id="UP001054945">
    <property type="component" value="Unassembled WGS sequence"/>
</dbReference>
<evidence type="ECO:0000313" key="2">
    <source>
        <dbReference type="EMBL" id="GIX83468.1"/>
    </source>
</evidence>
<organism evidence="2 3">
    <name type="scientific">Caerostris extrusa</name>
    <name type="common">Bark spider</name>
    <name type="synonym">Caerostris bankana</name>
    <dbReference type="NCBI Taxonomy" id="172846"/>
    <lineage>
        <taxon>Eukaryota</taxon>
        <taxon>Metazoa</taxon>
        <taxon>Ecdysozoa</taxon>
        <taxon>Arthropoda</taxon>
        <taxon>Chelicerata</taxon>
        <taxon>Arachnida</taxon>
        <taxon>Araneae</taxon>
        <taxon>Araneomorphae</taxon>
        <taxon>Entelegynae</taxon>
        <taxon>Araneoidea</taxon>
        <taxon>Araneidae</taxon>
        <taxon>Caerostris</taxon>
    </lineage>
</organism>
<evidence type="ECO:0000313" key="3">
    <source>
        <dbReference type="Proteomes" id="UP001054945"/>
    </source>
</evidence>
<dbReference type="EMBL" id="BPLR01020869">
    <property type="protein sequence ID" value="GIX83468.1"/>
    <property type="molecule type" value="Genomic_DNA"/>
</dbReference>
<feature type="region of interest" description="Disordered" evidence="1">
    <location>
        <begin position="35"/>
        <end position="72"/>
    </location>
</feature>
<proteinExistence type="predicted"/>
<keyword evidence="3" id="KW-1185">Reference proteome</keyword>
<comment type="caution">
    <text evidence="2">The sequence shown here is derived from an EMBL/GenBank/DDBJ whole genome shotgun (WGS) entry which is preliminary data.</text>
</comment>
<protein>
    <submittedName>
        <fullName evidence="2">Uncharacterized protein</fullName>
    </submittedName>
</protein>
<gene>
    <name evidence="2" type="ORF">CEXT_733471</name>
</gene>
<name>A0AAV4NG53_CAEEX</name>
<sequence length="72" mass="7634">MGLVFLSVNPTLRRPSMTQNGAPSCEKCPPPCPGSGIEARVSPPPSPPHTVCPLNGSHPRNEKNTGEETGWE</sequence>
<accession>A0AAV4NG53</accession>